<evidence type="ECO:0008006" key="4">
    <source>
        <dbReference type="Google" id="ProtNLM"/>
    </source>
</evidence>
<keyword evidence="3" id="KW-1185">Reference proteome</keyword>
<dbReference type="OrthoDB" id="521730at2759"/>
<keyword evidence="1" id="KW-0472">Membrane</keyword>
<dbReference type="PANTHER" id="PTHR36003:SF5">
    <property type="entry name" value="TONB-DEPENDENT HEME RECEPTOR A"/>
    <property type="match status" value="1"/>
</dbReference>
<organism evidence="2 3">
    <name type="scientific">Musa troglodytarum</name>
    <name type="common">fe'i banana</name>
    <dbReference type="NCBI Taxonomy" id="320322"/>
    <lineage>
        <taxon>Eukaryota</taxon>
        <taxon>Viridiplantae</taxon>
        <taxon>Streptophyta</taxon>
        <taxon>Embryophyta</taxon>
        <taxon>Tracheophyta</taxon>
        <taxon>Spermatophyta</taxon>
        <taxon>Magnoliopsida</taxon>
        <taxon>Liliopsida</taxon>
        <taxon>Zingiberales</taxon>
        <taxon>Musaceae</taxon>
        <taxon>Musa</taxon>
    </lineage>
</organism>
<keyword evidence="1" id="KW-1133">Transmembrane helix</keyword>
<dbReference type="PANTHER" id="PTHR36003">
    <property type="entry name" value="TONB-DEPENDENT HEME RECEPTOR A"/>
    <property type="match status" value="1"/>
</dbReference>
<accession>A0A9E7G7L1</accession>
<evidence type="ECO:0000313" key="3">
    <source>
        <dbReference type="Proteomes" id="UP001055439"/>
    </source>
</evidence>
<keyword evidence="1" id="KW-0812">Transmembrane</keyword>
<feature type="transmembrane region" description="Helical" evidence="1">
    <location>
        <begin position="55"/>
        <end position="73"/>
    </location>
</feature>
<reference evidence="2" key="1">
    <citation type="submission" date="2022-05" db="EMBL/GenBank/DDBJ databases">
        <title>The Musa troglodytarum L. genome provides insights into the mechanism of non-climacteric behaviour and enrichment of carotenoids.</title>
        <authorList>
            <person name="Wang J."/>
        </authorList>
    </citation>
    <scope>NUCLEOTIDE SEQUENCE</scope>
    <source>
        <tissue evidence="2">Leaf</tissue>
    </source>
</reference>
<name>A0A9E7G7L1_9LILI</name>
<evidence type="ECO:0000313" key="2">
    <source>
        <dbReference type="EMBL" id="URE09225.1"/>
    </source>
</evidence>
<feature type="transmembrane region" description="Helical" evidence="1">
    <location>
        <begin position="110"/>
        <end position="130"/>
    </location>
</feature>
<sequence length="139" mass="15841">MTERWPIAALDRLRKRDCFDPRSCPLFGCFAKDNLVLLAHKLKVGKRMELRNHECVICFLMIIFGSNCLTHGFHATSTKRMGGHGHDEPFYVHAKHMYNLDRMKHQKLKVTLGVLSVFSIGVVVPIYAVIFQQKKAASG</sequence>
<evidence type="ECO:0000256" key="1">
    <source>
        <dbReference type="SAM" id="Phobius"/>
    </source>
</evidence>
<gene>
    <name evidence="2" type="ORF">MUK42_24601</name>
</gene>
<dbReference type="EMBL" id="CP097508">
    <property type="protein sequence ID" value="URE09225.1"/>
    <property type="molecule type" value="Genomic_DNA"/>
</dbReference>
<proteinExistence type="predicted"/>
<protein>
    <recommendedName>
        <fullName evidence="4">SLL1 protein</fullName>
    </recommendedName>
</protein>
<dbReference type="Proteomes" id="UP001055439">
    <property type="component" value="Chromosome 6"/>
</dbReference>
<dbReference type="AlphaFoldDB" id="A0A9E7G7L1"/>